<dbReference type="GO" id="GO:0031087">
    <property type="term" value="P:deadenylation-independent decapping of nuclear-transcribed mRNA"/>
    <property type="evidence" value="ECO:0007669"/>
    <property type="project" value="InterPro"/>
</dbReference>
<reference evidence="5" key="1">
    <citation type="submission" date="2016-11" db="EMBL/GenBank/DDBJ databases">
        <title>The genome of Nicotiana attenuata.</title>
        <authorList>
            <person name="Xu S."/>
            <person name="Brockmoeller T."/>
            <person name="Gaquerel E."/>
            <person name="Navarro A."/>
            <person name="Kuhl H."/>
            <person name="Gase K."/>
            <person name="Ling Z."/>
            <person name="Zhou W."/>
            <person name="Kreitzer C."/>
            <person name="Stanke M."/>
            <person name="Tang H."/>
            <person name="Lyons E."/>
            <person name="Pandey P."/>
            <person name="Pandey S.P."/>
            <person name="Timmermann B."/>
            <person name="Baldwin I.T."/>
        </authorList>
    </citation>
    <scope>NUCLEOTIDE SEQUENCE [LARGE SCALE GENOMIC DNA]</scope>
    <source>
        <strain evidence="5">UT</strain>
    </source>
</reference>
<dbReference type="AlphaFoldDB" id="A0A314KU47"/>
<protein>
    <submittedName>
        <fullName evidence="5">Enhancer of mrna-decapping protein 4</fullName>
    </submittedName>
</protein>
<dbReference type="PANTHER" id="PTHR15598">
    <property type="entry name" value="ENHANCER OF MRNA-DECAPPING PROTEIN 4"/>
    <property type="match status" value="1"/>
</dbReference>
<organism evidence="5 6">
    <name type="scientific">Nicotiana attenuata</name>
    <name type="common">Coyote tobacco</name>
    <dbReference type="NCBI Taxonomy" id="49451"/>
    <lineage>
        <taxon>Eukaryota</taxon>
        <taxon>Viridiplantae</taxon>
        <taxon>Streptophyta</taxon>
        <taxon>Embryophyta</taxon>
        <taxon>Tracheophyta</taxon>
        <taxon>Spermatophyta</taxon>
        <taxon>Magnoliopsida</taxon>
        <taxon>eudicotyledons</taxon>
        <taxon>Gunneridae</taxon>
        <taxon>Pentapetalae</taxon>
        <taxon>asterids</taxon>
        <taxon>lamiids</taxon>
        <taxon>Solanales</taxon>
        <taxon>Solanaceae</taxon>
        <taxon>Nicotianoideae</taxon>
        <taxon>Nicotianeae</taxon>
        <taxon>Nicotiana</taxon>
    </lineage>
</organism>
<name>A0A314KU47_NICAT</name>
<dbReference type="InterPro" id="IPR045152">
    <property type="entry name" value="EDC4-like"/>
</dbReference>
<keyword evidence="4" id="KW-0677">Repeat</keyword>
<evidence type="ECO:0000313" key="5">
    <source>
        <dbReference type="EMBL" id="OIT32745.1"/>
    </source>
</evidence>
<comment type="subcellular location">
    <subcellularLocation>
        <location evidence="1">Cytoplasm</location>
    </subcellularLocation>
</comment>
<dbReference type="Gramene" id="OIT32745">
    <property type="protein sequence ID" value="OIT32745"/>
    <property type="gene ID" value="A4A49_53179"/>
</dbReference>
<keyword evidence="2" id="KW-0963">Cytoplasm</keyword>
<evidence type="ECO:0000256" key="4">
    <source>
        <dbReference type="ARBA" id="ARBA00022737"/>
    </source>
</evidence>
<gene>
    <name evidence="5" type="primary">VCS_0</name>
    <name evidence="5" type="ORF">A4A49_53179</name>
</gene>
<evidence type="ECO:0000256" key="1">
    <source>
        <dbReference type="ARBA" id="ARBA00004496"/>
    </source>
</evidence>
<dbReference type="PANTHER" id="PTHR15598:SF5">
    <property type="entry name" value="ENHANCER OF MRNA-DECAPPING PROTEIN 4"/>
    <property type="match status" value="1"/>
</dbReference>
<dbReference type="STRING" id="49451.A0A314KU47"/>
<evidence type="ECO:0000256" key="3">
    <source>
        <dbReference type="ARBA" id="ARBA00022574"/>
    </source>
</evidence>
<keyword evidence="6" id="KW-1185">Reference proteome</keyword>
<comment type="caution">
    <text evidence="5">The sequence shown here is derived from an EMBL/GenBank/DDBJ whole genome shotgun (WGS) entry which is preliminary data.</text>
</comment>
<sequence length="216" mass="24036">GNCIYFANIGITRTGKYYNYGRYKTFRGYSPNKFGPVVGEGEIEDLSESGGLGKELVRRYEGLHHNTGVFTVEDGKLGSLLSCLEYADIFWPPPSWLNQARSDALDAITSASWMTQTLGEELADVKKELLDLAFSGSNFKPTNPLLEASLDPTKELSRLLMEHKYEEAFTAALQRSDVSNIVPWLCSQLACDVSRETSPKLSWMRNVLSAINSSSF</sequence>
<proteinExistence type="predicted"/>
<dbReference type="Proteomes" id="UP000187609">
    <property type="component" value="Unassembled WGS sequence"/>
</dbReference>
<dbReference type="EMBL" id="MJEQ01001001">
    <property type="protein sequence ID" value="OIT32745.1"/>
    <property type="molecule type" value="Genomic_DNA"/>
</dbReference>
<accession>A0A314KU47</accession>
<feature type="non-terminal residue" evidence="5">
    <location>
        <position position="1"/>
    </location>
</feature>
<dbReference type="GO" id="GO:0000932">
    <property type="term" value="C:P-body"/>
    <property type="evidence" value="ECO:0007669"/>
    <property type="project" value="TreeGrafter"/>
</dbReference>
<evidence type="ECO:0000256" key="2">
    <source>
        <dbReference type="ARBA" id="ARBA00022490"/>
    </source>
</evidence>
<keyword evidence="3" id="KW-0853">WD repeat</keyword>
<evidence type="ECO:0000313" key="6">
    <source>
        <dbReference type="Proteomes" id="UP000187609"/>
    </source>
</evidence>